<feature type="transmembrane region" description="Helical" evidence="1">
    <location>
        <begin position="306"/>
        <end position="326"/>
    </location>
</feature>
<keyword evidence="1" id="KW-1133">Transmembrane helix</keyword>
<sequence length="478" mass="52110">MNATTTDAGTTRTWCIVAALLWLAVLVLLFVNCGSNPNFWFDESGQFWMSRGQTHFMPPLTPDGTLADVLQANRTANSDPGGFTVLLHWWLAGGSAPAWLRTLPFLFFVATMAAFAALARLWTGNRGLALAAGLVPAAVPLLTRFAFELRAYSMEACGVAVVLLLLYHVGRRPTVAGYLGLGCVAALFLTSRYSLICTLAAAAVVVWWQNAQRPLRQRAAFLAAYGIPVAAACLGIYLVTLGHPLAHQKPEPPDYVQLYILHGKSLGEIAEIFGKGLASTYLGSVLFGATWLWCRLRRDEESGYRLFTPLFIMVLLVNAAFALLSFAGKYPWCPQLRWGISLDLLAAAGMFPTVLMLWKGSALRRQVSVGLISLVVTVAAGAGALAVSATTRLDSDDHIYANLMALGPEKLAGRRVFVEITAQPSVRYLFEYGPLKQYADGIYPRNFQFEVPANMNTAGLPIDYFLSPGTIRKSEFSR</sequence>
<dbReference type="AlphaFoldDB" id="A0A8J7M264"/>
<feature type="transmembrane region" description="Helical" evidence="1">
    <location>
        <begin position="12"/>
        <end position="31"/>
    </location>
</feature>
<feature type="transmembrane region" description="Helical" evidence="1">
    <location>
        <begin position="175"/>
        <end position="208"/>
    </location>
</feature>
<proteinExistence type="predicted"/>
<feature type="transmembrane region" description="Helical" evidence="1">
    <location>
        <begin position="103"/>
        <end position="122"/>
    </location>
</feature>
<feature type="transmembrane region" description="Helical" evidence="1">
    <location>
        <begin position="152"/>
        <end position="169"/>
    </location>
</feature>
<feature type="transmembrane region" description="Helical" evidence="1">
    <location>
        <begin position="272"/>
        <end position="294"/>
    </location>
</feature>
<feature type="transmembrane region" description="Helical" evidence="1">
    <location>
        <begin position="338"/>
        <end position="358"/>
    </location>
</feature>
<keyword evidence="3" id="KW-1185">Reference proteome</keyword>
<feature type="transmembrane region" description="Helical" evidence="1">
    <location>
        <begin position="370"/>
        <end position="389"/>
    </location>
</feature>
<evidence type="ECO:0000256" key="1">
    <source>
        <dbReference type="SAM" id="Phobius"/>
    </source>
</evidence>
<dbReference type="Proteomes" id="UP000636888">
    <property type="component" value="Unassembled WGS sequence"/>
</dbReference>
<reference evidence="2" key="1">
    <citation type="submission" date="2020-12" db="EMBL/GenBank/DDBJ databases">
        <title>Geomonas sp. Red875, isolated from river sediment.</title>
        <authorList>
            <person name="Xu Z."/>
            <person name="Zhang Z."/>
            <person name="Masuda Y."/>
            <person name="Itoh H."/>
            <person name="Senoo K."/>
        </authorList>
    </citation>
    <scope>NUCLEOTIDE SEQUENCE</scope>
    <source>
        <strain evidence="2">Red875</strain>
    </source>
</reference>
<evidence type="ECO:0000313" key="2">
    <source>
        <dbReference type="EMBL" id="MBJ6727302.1"/>
    </source>
</evidence>
<name>A0A8J7M264_9BACT</name>
<gene>
    <name evidence="2" type="ORF">JFN93_21530</name>
</gene>
<keyword evidence="1" id="KW-0472">Membrane</keyword>
<protein>
    <submittedName>
        <fullName evidence="2">Glycosyltransferase family 39 protein</fullName>
    </submittedName>
</protein>
<feature type="transmembrane region" description="Helical" evidence="1">
    <location>
        <begin position="220"/>
        <end position="240"/>
    </location>
</feature>
<organism evidence="2 3">
    <name type="scientific">Geomesophilobacter sediminis</name>
    <dbReference type="NCBI Taxonomy" id="2798584"/>
    <lineage>
        <taxon>Bacteria</taxon>
        <taxon>Pseudomonadati</taxon>
        <taxon>Thermodesulfobacteriota</taxon>
        <taxon>Desulfuromonadia</taxon>
        <taxon>Geobacterales</taxon>
        <taxon>Geobacteraceae</taxon>
        <taxon>Geomesophilobacter</taxon>
    </lineage>
</organism>
<keyword evidence="1" id="KW-0812">Transmembrane</keyword>
<accession>A0A8J7M264</accession>
<dbReference type="EMBL" id="JAEMHM010000022">
    <property type="protein sequence ID" value="MBJ6727302.1"/>
    <property type="molecule type" value="Genomic_DNA"/>
</dbReference>
<comment type="caution">
    <text evidence="2">The sequence shown here is derived from an EMBL/GenBank/DDBJ whole genome shotgun (WGS) entry which is preliminary data.</text>
</comment>
<evidence type="ECO:0000313" key="3">
    <source>
        <dbReference type="Proteomes" id="UP000636888"/>
    </source>
</evidence>